<dbReference type="Proteomes" id="UP000408482">
    <property type="component" value="Unassembled WGS sequence"/>
</dbReference>
<feature type="domain" description="BIG2" evidence="3">
    <location>
        <begin position="747"/>
        <end position="823"/>
    </location>
</feature>
<proteinExistence type="predicted"/>
<feature type="chain" id="PRO_5022177653" evidence="2">
    <location>
        <begin position="26"/>
        <end position="910"/>
    </location>
</feature>
<dbReference type="InterPro" id="IPR003343">
    <property type="entry name" value="Big_2"/>
</dbReference>
<feature type="compositionally biased region" description="Acidic residues" evidence="1">
    <location>
        <begin position="37"/>
        <end position="75"/>
    </location>
</feature>
<dbReference type="SUPFAM" id="SSF51126">
    <property type="entry name" value="Pectin lyase-like"/>
    <property type="match status" value="1"/>
</dbReference>
<sequence length="910" mass="97190">MKRKKILSILLASAMIGTAPASAWAADFTDTNVVDAEEVTEEATEEDVPEQQEDDAESIDLEADDAEDLSQDEDAAAVSTQESEDPFSAGEAVAAFADGEESGDLTLAGTGTEADPYMVTSTADIQAVADYVNNGKGTFANQYLKFTEDITLPEGWTPIGIKTSKFQGNLDGDNHLLTVPKGEKCLLGYVADSTLKNLNIYGEQIASDGVVCNYEVDYSSRNPIKIDNVTLKAGTQTLKSGFIGGYASGQNQITITNSTVEKGVVIGYDKAQSNIGSFGGDFNGTIENCVSYADVYGTKYVGGISGNKGQSMGTYALKNCKFYGIVTASGNYAGGISGGGYGGTRWGESSAPNTPGVTIQDCYSNGTITGNDYVGGILGSETGMVQCWDNGIQYIQNNSFEGTVSATNGTRVGGVIGYIKGIDKYNIIENNEYTCKDVKGIGAIDFVDTNYANPTPVEGVTYYNSENGRPSISGATKAQHNRTDDPLGADADKLTKLVVPKIKVSLTILGDQVHDSDKDHQYHTYYAGNLETWLEQSEYTVVEGSTAKDVIDAALLANNMTCENPSGNYIASITKGDVTLGEFTNGKYSGWMYTLNGSYPDLGVSEQEVKNNDQIVLHYTDYYPEEENHVWETAWTFDKNAHWHECANSKNENSWCNISSNERKNGYAAHTYDKGKVTKAATCTTAGVKTYTCTVCGATKTVSIPKTRHTYTWKTTKATVFKPAVQTKVCSKCGYKTKTTRPYGKKLTPTLKLNATKITLKVNQSTSRVKVTGLANGDAVKAWGTTNKKIVTVSSKGVIKAGKTAGTAKVSVTLKSGKQAYITVTVQKSTVKTTKITGVKSALTLKKGAKTTLKPVRTPFTSGEKITYTSSNKNVATVSSTGVITAKKAGTAVITVKSGSKKVTCKVTVK</sequence>
<gene>
    <name evidence="4" type="primary">cgkA_4</name>
    <name evidence="4" type="ORF">RSSSTS7063_03588</name>
</gene>
<keyword evidence="5" id="KW-1185">Reference proteome</keyword>
<dbReference type="AlphaFoldDB" id="A0A564W3T4"/>
<evidence type="ECO:0000313" key="4">
    <source>
        <dbReference type="EMBL" id="VUX39300.1"/>
    </source>
</evidence>
<feature type="region of interest" description="Disordered" evidence="1">
    <location>
        <begin position="37"/>
        <end position="88"/>
    </location>
</feature>
<keyword evidence="2" id="KW-0732">Signal</keyword>
<feature type="signal peptide" evidence="2">
    <location>
        <begin position="1"/>
        <end position="25"/>
    </location>
</feature>
<dbReference type="Gene3D" id="2.170.130.30">
    <property type="match status" value="1"/>
</dbReference>
<dbReference type="Pfam" id="PF02368">
    <property type="entry name" value="Big_2"/>
    <property type="match status" value="1"/>
</dbReference>
<organism evidence="4 5">
    <name type="scientific">Blautia luti</name>
    <dbReference type="NCBI Taxonomy" id="89014"/>
    <lineage>
        <taxon>Bacteria</taxon>
        <taxon>Bacillati</taxon>
        <taxon>Bacillota</taxon>
        <taxon>Clostridia</taxon>
        <taxon>Lachnospirales</taxon>
        <taxon>Lachnospiraceae</taxon>
        <taxon>Blautia</taxon>
    </lineage>
</organism>
<evidence type="ECO:0000259" key="3">
    <source>
        <dbReference type="SMART" id="SM00635"/>
    </source>
</evidence>
<dbReference type="SMART" id="SM00635">
    <property type="entry name" value="BID_2"/>
    <property type="match status" value="2"/>
</dbReference>
<feature type="domain" description="BIG2" evidence="3">
    <location>
        <begin position="830"/>
        <end position="908"/>
    </location>
</feature>
<keyword evidence="4" id="KW-0326">Glycosidase</keyword>
<dbReference type="Pfam" id="PF14478">
    <property type="entry name" value="DUF4430"/>
    <property type="match status" value="1"/>
</dbReference>
<dbReference type="Gene3D" id="2.160.20.110">
    <property type="match status" value="2"/>
</dbReference>
<dbReference type="InterPro" id="IPR011050">
    <property type="entry name" value="Pectin_lyase_fold/virulence"/>
</dbReference>
<dbReference type="InterPro" id="IPR008964">
    <property type="entry name" value="Invasin/intimin_cell_adhesion"/>
</dbReference>
<dbReference type="EC" id="3.2.1.83" evidence="4"/>
<dbReference type="InterPro" id="IPR027954">
    <property type="entry name" value="Transcobalamin-like_C"/>
</dbReference>
<dbReference type="SUPFAM" id="SSF49373">
    <property type="entry name" value="Invasin/intimin cell-adhesion fragments"/>
    <property type="match status" value="2"/>
</dbReference>
<evidence type="ECO:0000256" key="1">
    <source>
        <dbReference type="SAM" id="MobiDB-lite"/>
    </source>
</evidence>
<dbReference type="GO" id="GO:0033918">
    <property type="term" value="F:kappa-carrageenase activity"/>
    <property type="evidence" value="ECO:0007669"/>
    <property type="project" value="UniProtKB-EC"/>
</dbReference>
<accession>A0A564W3T4</accession>
<name>A0A564W3T4_9FIRM</name>
<dbReference type="Gene3D" id="2.60.40.1080">
    <property type="match status" value="2"/>
</dbReference>
<dbReference type="EMBL" id="CABHNW010000094">
    <property type="protein sequence ID" value="VUX39300.1"/>
    <property type="molecule type" value="Genomic_DNA"/>
</dbReference>
<protein>
    <submittedName>
        <fullName evidence="4">Kappa-carrageenase</fullName>
        <ecNumber evidence="4">3.2.1.83</ecNumber>
    </submittedName>
</protein>
<reference evidence="4 5" key="1">
    <citation type="submission" date="2019-07" db="EMBL/GenBank/DDBJ databases">
        <authorList>
            <person name="Hibberd C M."/>
            <person name="Gehrig L. J."/>
            <person name="Chang H.-W."/>
            <person name="Venkatesh S."/>
        </authorList>
    </citation>
    <scope>NUCLEOTIDE SEQUENCE [LARGE SCALE GENOMIC DNA]</scope>
    <source>
        <strain evidence="4">Blautia_luti_SSTS_Bg7063</strain>
    </source>
</reference>
<keyword evidence="4" id="KW-0378">Hydrolase</keyword>
<evidence type="ECO:0000313" key="5">
    <source>
        <dbReference type="Proteomes" id="UP000408482"/>
    </source>
</evidence>
<dbReference type="RefSeq" id="WP_144093961.1">
    <property type="nucleotide sequence ID" value="NZ_CABHMX010000007.1"/>
</dbReference>
<evidence type="ECO:0000256" key="2">
    <source>
        <dbReference type="SAM" id="SignalP"/>
    </source>
</evidence>